<dbReference type="OrthoDB" id="7285081at2"/>
<feature type="compositionally biased region" description="Basic and acidic residues" evidence="2">
    <location>
        <begin position="146"/>
        <end position="161"/>
    </location>
</feature>
<organism evidence="5 6">
    <name type="scientific">Magnetovibrio blakemorei</name>
    <dbReference type="NCBI Taxonomy" id="28181"/>
    <lineage>
        <taxon>Bacteria</taxon>
        <taxon>Pseudomonadati</taxon>
        <taxon>Pseudomonadota</taxon>
        <taxon>Alphaproteobacteria</taxon>
        <taxon>Rhodospirillales</taxon>
        <taxon>Magnetovibrionaceae</taxon>
        <taxon>Magnetovibrio</taxon>
    </lineage>
</organism>
<dbReference type="STRING" id="28181.BEN30_05780"/>
<comment type="caution">
    <text evidence="5">The sequence shown here is derived from an EMBL/GenBank/DDBJ whole genome shotgun (WGS) entry which is preliminary data.</text>
</comment>
<feature type="domain" description="DUF6468" evidence="4">
    <location>
        <begin position="32"/>
        <end position="102"/>
    </location>
</feature>
<evidence type="ECO:0000256" key="3">
    <source>
        <dbReference type="SAM" id="Phobius"/>
    </source>
</evidence>
<dbReference type="InterPro" id="IPR045531">
    <property type="entry name" value="DUF6468"/>
</dbReference>
<keyword evidence="3" id="KW-0812">Transmembrane</keyword>
<dbReference type="AlphaFoldDB" id="A0A1E5QA81"/>
<sequence>MQIAFILNVIIALLLVLTIIYAVRLNQRLAQLRNDKNELQELAKIFAEATDKAHDSIRELKGSSDALQAEVDKAEVLRDDLAYLVERGSRAADQMVSAGRPAKTFGQDRMQGNDRDMDDEIEGDGRLIEQAIRAASAPQGGGRTNGRSERNADRMPTRTPEKSPSQRAGGNMFASKNKPSRPENAVDPSVSKPRVSGGHPGPLSDQPQSQGPSGSPTQRLGGGLGGLKPNDKLLGDRLLADEPGSIGDTDAARELLKALSSMK</sequence>
<evidence type="ECO:0000259" key="4">
    <source>
        <dbReference type="Pfam" id="PF20072"/>
    </source>
</evidence>
<evidence type="ECO:0000313" key="6">
    <source>
        <dbReference type="Proteomes" id="UP000095347"/>
    </source>
</evidence>
<keyword evidence="3" id="KW-1133">Transmembrane helix</keyword>
<feature type="compositionally biased region" description="Basic and acidic residues" evidence="2">
    <location>
        <begin position="229"/>
        <end position="240"/>
    </location>
</feature>
<reference evidence="6" key="1">
    <citation type="submission" date="2016-07" db="EMBL/GenBank/DDBJ databases">
        <authorList>
            <person name="Florea S."/>
            <person name="Webb J.S."/>
            <person name="Jaromczyk J."/>
            <person name="Schardl C.L."/>
        </authorList>
    </citation>
    <scope>NUCLEOTIDE SEQUENCE [LARGE SCALE GENOMIC DNA]</scope>
    <source>
        <strain evidence="6">MV-1</strain>
    </source>
</reference>
<proteinExistence type="predicted"/>
<keyword evidence="1" id="KW-0175">Coiled coil</keyword>
<dbReference type="Proteomes" id="UP000095347">
    <property type="component" value="Unassembled WGS sequence"/>
</dbReference>
<evidence type="ECO:0000256" key="2">
    <source>
        <dbReference type="SAM" id="MobiDB-lite"/>
    </source>
</evidence>
<feature type="region of interest" description="Disordered" evidence="2">
    <location>
        <begin position="133"/>
        <end position="248"/>
    </location>
</feature>
<feature type="compositionally biased region" description="Low complexity" evidence="2">
    <location>
        <begin position="201"/>
        <end position="218"/>
    </location>
</feature>
<feature type="transmembrane region" description="Helical" evidence="3">
    <location>
        <begin position="6"/>
        <end position="23"/>
    </location>
</feature>
<dbReference type="RefSeq" id="WP_069957074.1">
    <property type="nucleotide sequence ID" value="NZ_MCGG01000011.1"/>
</dbReference>
<keyword evidence="3" id="KW-0472">Membrane</keyword>
<evidence type="ECO:0000256" key="1">
    <source>
        <dbReference type="SAM" id="Coils"/>
    </source>
</evidence>
<dbReference type="Pfam" id="PF20072">
    <property type="entry name" value="DUF6468"/>
    <property type="match status" value="1"/>
</dbReference>
<feature type="coiled-coil region" evidence="1">
    <location>
        <begin position="22"/>
        <end position="77"/>
    </location>
</feature>
<evidence type="ECO:0000313" key="5">
    <source>
        <dbReference type="EMBL" id="OEJ68716.1"/>
    </source>
</evidence>
<feature type="region of interest" description="Disordered" evidence="2">
    <location>
        <begin position="94"/>
        <end position="120"/>
    </location>
</feature>
<dbReference type="EMBL" id="MCGG01000011">
    <property type="protein sequence ID" value="OEJ68716.1"/>
    <property type="molecule type" value="Genomic_DNA"/>
</dbReference>
<keyword evidence="6" id="KW-1185">Reference proteome</keyword>
<protein>
    <recommendedName>
        <fullName evidence="4">DUF6468 domain-containing protein</fullName>
    </recommendedName>
</protein>
<name>A0A1E5QA81_9PROT</name>
<gene>
    <name evidence="5" type="ORF">BEN30_05780</name>
</gene>
<accession>A0A1E5QA81</accession>